<organism evidence="1 2">
    <name type="scientific">Erwinia piriflorinigrans CFBP 5888</name>
    <dbReference type="NCBI Taxonomy" id="1161919"/>
    <lineage>
        <taxon>Bacteria</taxon>
        <taxon>Pseudomonadati</taxon>
        <taxon>Pseudomonadota</taxon>
        <taxon>Gammaproteobacteria</taxon>
        <taxon>Enterobacterales</taxon>
        <taxon>Erwiniaceae</taxon>
        <taxon>Erwinia</taxon>
    </lineage>
</organism>
<reference evidence="1 2" key="1">
    <citation type="journal article" date="2013" name="Syst. Appl. Microbiol.">
        <title>Phylogenetic position and virulence apparatus of the pear flower necrosis pathogen Erwinia piriflorinigrans CFBP 5888T as assessed by comparative genomics.</title>
        <authorList>
            <person name="Smits T.H."/>
            <person name="Rezzonico F."/>
            <person name="Lopez M.M."/>
            <person name="Blom J."/>
            <person name="Goesmann A."/>
            <person name="Frey J.E."/>
            <person name="Duffy B."/>
        </authorList>
    </citation>
    <scope>NUCLEOTIDE SEQUENCE [LARGE SCALE GENOMIC DNA]</scope>
    <source>
        <strain evidence="2">CFBP5888</strain>
    </source>
</reference>
<keyword evidence="2" id="KW-1185">Reference proteome</keyword>
<name>V5Z5J9_9GAMM</name>
<gene>
    <name evidence="1" type="ORF">EPIR_0842</name>
</gene>
<comment type="caution">
    <text evidence="1">The sequence shown here is derived from an EMBL/GenBank/DDBJ whole genome shotgun (WGS) entry which is preliminary data.</text>
</comment>
<dbReference type="Proteomes" id="UP000018217">
    <property type="component" value="Unassembled WGS sequence"/>
</dbReference>
<evidence type="ECO:0000313" key="1">
    <source>
        <dbReference type="EMBL" id="CCG86207.1"/>
    </source>
</evidence>
<protein>
    <submittedName>
        <fullName evidence="1">Uncharacterized protein</fullName>
    </submittedName>
</protein>
<proteinExistence type="predicted"/>
<dbReference type="AlphaFoldDB" id="V5Z5J9"/>
<sequence>MGESDISPSDDPEKIHKKKAVTVVTALRITK</sequence>
<accession>V5Z5J9</accession>
<dbReference type="EMBL" id="CAHS01000011">
    <property type="protein sequence ID" value="CCG86207.1"/>
    <property type="molecule type" value="Genomic_DNA"/>
</dbReference>
<evidence type="ECO:0000313" key="2">
    <source>
        <dbReference type="Proteomes" id="UP000018217"/>
    </source>
</evidence>